<dbReference type="PANTHER" id="PTHR12652:SF25">
    <property type="entry name" value="MICROBODY (PEROXISOME) PROLIFERATION PROTEIN PEROXIN 11C (EUROFUNG)"/>
    <property type="match status" value="1"/>
</dbReference>
<dbReference type="AlphaFoldDB" id="A0A165JEF9"/>
<dbReference type="STRING" id="1314781.A0A165JEF9"/>
<evidence type="ECO:0000313" key="6">
    <source>
        <dbReference type="Proteomes" id="UP000077266"/>
    </source>
</evidence>
<evidence type="ECO:0000256" key="4">
    <source>
        <dbReference type="ARBA" id="ARBA00046271"/>
    </source>
</evidence>
<accession>A0A165JEF9</accession>
<name>A0A165JEF9_EXIGL</name>
<organism evidence="5 6">
    <name type="scientific">Exidia glandulosa HHB12029</name>
    <dbReference type="NCBI Taxonomy" id="1314781"/>
    <lineage>
        <taxon>Eukaryota</taxon>
        <taxon>Fungi</taxon>
        <taxon>Dikarya</taxon>
        <taxon>Basidiomycota</taxon>
        <taxon>Agaricomycotina</taxon>
        <taxon>Agaricomycetes</taxon>
        <taxon>Auriculariales</taxon>
        <taxon>Exidiaceae</taxon>
        <taxon>Exidia</taxon>
    </lineage>
</organism>
<dbReference type="GO" id="GO:0005778">
    <property type="term" value="C:peroxisomal membrane"/>
    <property type="evidence" value="ECO:0007669"/>
    <property type="project" value="UniProtKB-SubCell"/>
</dbReference>
<gene>
    <name evidence="5" type="ORF">EXIGLDRAFT_736469</name>
</gene>
<keyword evidence="3" id="KW-0576">Peroxisome</keyword>
<dbReference type="InParanoid" id="A0A165JEF9"/>
<keyword evidence="1" id="KW-0962">Peroxisome biogenesis</keyword>
<proteinExistence type="predicted"/>
<evidence type="ECO:0000256" key="3">
    <source>
        <dbReference type="ARBA" id="ARBA00023140"/>
    </source>
</evidence>
<evidence type="ECO:0000256" key="1">
    <source>
        <dbReference type="ARBA" id="ARBA00022593"/>
    </source>
</evidence>
<sequence length="280" mass="31561">MSKRPLTIAKANDAVLGTFARVPRSEELDHAVRYLSTWSGSDKLFMIVQYAAKLLVPILEFRARVQHRAGLGAGQPNAKALAALQALSSSIGDARMLWRIWGILPIFQWMIALEKSHPPTRALLTIERLQGWSMVAYYPLEHIYFLASHRMLPWKISSRTLNKISLWSCRFWAVYVLLQFAHLREDLKLIKMGERALRAQEKGKSLAIKEDDGATPSALELAKRKRAVWNETVVNLGYLPLTLHWSLEGGLLANESLVAFFGLVAGLASFRGGWEATRRV</sequence>
<dbReference type="InterPro" id="IPR008733">
    <property type="entry name" value="PEX11"/>
</dbReference>
<keyword evidence="2" id="KW-0472">Membrane</keyword>
<comment type="subcellular location">
    <subcellularLocation>
        <location evidence="4">Peroxisome membrane</location>
    </subcellularLocation>
</comment>
<dbReference type="OrthoDB" id="10005898at2759"/>
<dbReference type="GO" id="GO:0016559">
    <property type="term" value="P:peroxisome fission"/>
    <property type="evidence" value="ECO:0007669"/>
    <property type="project" value="InterPro"/>
</dbReference>
<evidence type="ECO:0000256" key="2">
    <source>
        <dbReference type="ARBA" id="ARBA00023136"/>
    </source>
</evidence>
<dbReference type="EMBL" id="KV425968">
    <property type="protein sequence ID" value="KZV94728.1"/>
    <property type="molecule type" value="Genomic_DNA"/>
</dbReference>
<protein>
    <recommendedName>
        <fullName evidence="7">Peroxisomal biogenesis factor 11</fullName>
    </recommendedName>
</protein>
<reference evidence="5 6" key="1">
    <citation type="journal article" date="2016" name="Mol. Biol. Evol.">
        <title>Comparative Genomics of Early-Diverging Mushroom-Forming Fungi Provides Insights into the Origins of Lignocellulose Decay Capabilities.</title>
        <authorList>
            <person name="Nagy L.G."/>
            <person name="Riley R."/>
            <person name="Tritt A."/>
            <person name="Adam C."/>
            <person name="Daum C."/>
            <person name="Floudas D."/>
            <person name="Sun H."/>
            <person name="Yadav J.S."/>
            <person name="Pangilinan J."/>
            <person name="Larsson K.H."/>
            <person name="Matsuura K."/>
            <person name="Barry K."/>
            <person name="Labutti K."/>
            <person name="Kuo R."/>
            <person name="Ohm R.A."/>
            <person name="Bhattacharya S.S."/>
            <person name="Shirouzu T."/>
            <person name="Yoshinaga Y."/>
            <person name="Martin F.M."/>
            <person name="Grigoriev I.V."/>
            <person name="Hibbett D.S."/>
        </authorList>
    </citation>
    <scope>NUCLEOTIDE SEQUENCE [LARGE SCALE GENOMIC DNA]</scope>
    <source>
        <strain evidence="5 6">HHB12029</strain>
    </source>
</reference>
<dbReference type="PANTHER" id="PTHR12652">
    <property type="entry name" value="PEROXISOMAL BIOGENESIS FACTOR 11"/>
    <property type="match status" value="1"/>
</dbReference>
<evidence type="ECO:0000313" key="5">
    <source>
        <dbReference type="EMBL" id="KZV94728.1"/>
    </source>
</evidence>
<evidence type="ECO:0008006" key="7">
    <source>
        <dbReference type="Google" id="ProtNLM"/>
    </source>
</evidence>
<dbReference type="Pfam" id="PF05648">
    <property type="entry name" value="PEX11"/>
    <property type="match status" value="1"/>
</dbReference>
<dbReference type="Proteomes" id="UP000077266">
    <property type="component" value="Unassembled WGS sequence"/>
</dbReference>
<keyword evidence="6" id="KW-1185">Reference proteome</keyword>